<dbReference type="EMBL" id="DSGB01000006">
    <property type="protein sequence ID" value="HER96494.1"/>
    <property type="molecule type" value="Genomic_DNA"/>
</dbReference>
<gene>
    <name evidence="1" type="ORF">ENO59_08270</name>
</gene>
<dbReference type="AlphaFoldDB" id="A0A7V2B1C7"/>
<dbReference type="InterPro" id="IPR014055">
    <property type="entry name" value="CRISPR-assoc_prot_Csx11"/>
</dbReference>
<protein>
    <submittedName>
        <fullName evidence="1">CRISPR-associated protein Csx11</fullName>
    </submittedName>
</protein>
<proteinExistence type="predicted"/>
<dbReference type="NCBIfam" id="TIGR02682">
    <property type="entry name" value="cas_csx11"/>
    <property type="match status" value="1"/>
</dbReference>
<evidence type="ECO:0000313" key="1">
    <source>
        <dbReference type="EMBL" id="HER96494.1"/>
    </source>
</evidence>
<comment type="caution">
    <text evidence="1">The sequence shown here is derived from an EMBL/GenBank/DDBJ whole genome shotgun (WGS) entry which is preliminary data.</text>
</comment>
<reference evidence="1" key="1">
    <citation type="journal article" date="2020" name="mSystems">
        <title>Genome- and Community-Level Interaction Insights into Carbon Utilization and Element Cycling Functions of Hydrothermarchaeota in Hydrothermal Sediment.</title>
        <authorList>
            <person name="Zhou Z."/>
            <person name="Liu Y."/>
            <person name="Xu W."/>
            <person name="Pan J."/>
            <person name="Luo Z.H."/>
            <person name="Li M."/>
        </authorList>
    </citation>
    <scope>NUCLEOTIDE SEQUENCE [LARGE SCALE GENOMIC DNA]</scope>
    <source>
        <strain evidence="1">SpSt-143</strain>
    </source>
</reference>
<organism evidence="1">
    <name type="scientific">Rhodothermus marinus</name>
    <name type="common">Rhodothermus obamensis</name>
    <dbReference type="NCBI Taxonomy" id="29549"/>
    <lineage>
        <taxon>Bacteria</taxon>
        <taxon>Pseudomonadati</taxon>
        <taxon>Rhodothermota</taxon>
        <taxon>Rhodothermia</taxon>
        <taxon>Rhodothermales</taxon>
        <taxon>Rhodothermaceae</taxon>
        <taxon>Rhodothermus</taxon>
    </lineage>
</organism>
<name>A0A7V2B1C7_RHOMR</name>
<accession>A0A7V2B1C7</accession>
<sequence length="1026" mass="117768">MSTFDPAEKLRQHRPVLLACEAIGWLHMAGKARMEFLRYHGGDNVQYDDLKWHDAEQPPFPWDALLGWVKTFSGSTIPNNAWPSSIKEFTEKHRDRNPGVLGLLQAGHGMASGIEKNLPTKTSEYLGQSLPHLWLSSPFGHPKRNLFADPPDILRPRGWQQLVAEMHRVLSNLAAQQAGDVVHWRQWRDQAIGPGSYIREAFLSTLAETRLPNNDVTLWDQSYVAAALFKSAVAGGILQASSFPWKDDAIKQKTRWRLLTVAIGADHYEARAVKIGDWTGAQATLDEFFTQVAQLVEVDLAVGTLLYRDSSVAVFSFPGERFDESVPASWLNGWEQYLQQEVDRIAEALHLETPPLVRMSAPTRSLVPMVQERREAVKVLSIPVHRSWNICHRVPQESQGHICPVCRVRLNGDSTNKGRPCKVCRERRAHRLNDWLHGRTAYDTIWFEEVADANNRIALLTLSLDVEPWLSGERVDSLRAQAIPEWSRYNPVLFEFWQRDENKRRQEINPVRPFDLMNKLVEEIRKRFYEDADRLKFREDDLLLANLQEGYRHVRRANPKNKSESDPEYEERLYKIFFRDIVEDRSDALNWDSLNDDERAAWLTHQLFRKLPSPGRVYRFWREAQEFFEELLGEFRQIAARSANPWRVRRLLIMPDQNKSDRGWEGGVLYDGRWRDVQFSLVYVQALNGFVTASNLARLLKPEEHGSVLRGQTALVEEEDTFGRAKTLVIGAVQEIPPPYSHLGVYHPVIPLDVSPLRFRVVVPMEAASECVDLALSLWKERFARVWDRLPLHVGVVAFERALSFQAVIEAARSLEDALTSQKEKPWAMTSKEAYGGVLTLQLRRQDSQMTVRMMPLRMPDGREDVFYPYLRVEDQQLRSPRDFRHPDGALYRYAADLQIGDGVFVAPARVATLFMDSAAARFEKIEPFYAEDWQKARALWQLLVRVAPSQTALQRFRSALNQLDQAWRQGPDQASADLWQATVHALLVEHLGAKGAALEELTEAAAKGLLQHVIQWHLTVLKETL</sequence>